<organism evidence="1 2">
    <name type="scientific">Winogradskyella rapida</name>
    <dbReference type="NCBI Taxonomy" id="549701"/>
    <lineage>
        <taxon>Bacteria</taxon>
        <taxon>Pseudomonadati</taxon>
        <taxon>Bacteroidota</taxon>
        <taxon>Flavobacteriia</taxon>
        <taxon>Flavobacteriales</taxon>
        <taxon>Flavobacteriaceae</taxon>
        <taxon>Winogradskyella</taxon>
    </lineage>
</organism>
<evidence type="ECO:0000313" key="2">
    <source>
        <dbReference type="Proteomes" id="UP001597086"/>
    </source>
</evidence>
<name>A0ABW3KKR9_9FLAO</name>
<proteinExistence type="predicted"/>
<gene>
    <name evidence="1" type="ORF">ACFQ13_00700</name>
</gene>
<dbReference type="RefSeq" id="WP_386113174.1">
    <property type="nucleotide sequence ID" value="NZ_JBHTKM010000001.1"/>
</dbReference>
<protein>
    <submittedName>
        <fullName evidence="1">Uncharacterized protein</fullName>
    </submittedName>
</protein>
<accession>A0ABW3KKR9</accession>
<comment type="caution">
    <text evidence="1">The sequence shown here is derived from an EMBL/GenBank/DDBJ whole genome shotgun (WGS) entry which is preliminary data.</text>
</comment>
<sequence length="143" mass="16433">MKTIQSKLISKAIKTRKSENVPALTVLLSAIKINKEIEKIRKRLKNSHFAVLLPVSHFEQKNQESGSHFINKLCAISSGDTTEIEKSEYPNYESIKSEWNVIVSKKIEDLYPESNEGYFSISDTKIERYEDIFISVTLMGIEY</sequence>
<dbReference type="Proteomes" id="UP001597086">
    <property type="component" value="Unassembled WGS sequence"/>
</dbReference>
<dbReference type="EMBL" id="JBHTKM010000001">
    <property type="protein sequence ID" value="MFD1014422.1"/>
    <property type="molecule type" value="Genomic_DNA"/>
</dbReference>
<keyword evidence="2" id="KW-1185">Reference proteome</keyword>
<evidence type="ECO:0000313" key="1">
    <source>
        <dbReference type="EMBL" id="MFD1014422.1"/>
    </source>
</evidence>
<reference evidence="2" key="1">
    <citation type="journal article" date="2019" name="Int. J. Syst. Evol. Microbiol.">
        <title>The Global Catalogue of Microorganisms (GCM) 10K type strain sequencing project: providing services to taxonomists for standard genome sequencing and annotation.</title>
        <authorList>
            <consortium name="The Broad Institute Genomics Platform"/>
            <consortium name="The Broad Institute Genome Sequencing Center for Infectious Disease"/>
            <person name="Wu L."/>
            <person name="Ma J."/>
        </authorList>
    </citation>
    <scope>NUCLEOTIDE SEQUENCE [LARGE SCALE GENOMIC DNA]</scope>
    <source>
        <strain evidence="2">CCUG 56098</strain>
    </source>
</reference>